<dbReference type="EMBL" id="CP009286">
    <property type="protein sequence ID" value="AIQ62069.1"/>
    <property type="molecule type" value="Genomic_DNA"/>
</dbReference>
<proteinExistence type="inferred from homology"/>
<dbReference type="Proteomes" id="UP000029507">
    <property type="component" value="Chromosome"/>
</dbReference>
<comment type="similarity">
    <text evidence="1">Belongs to the short-chain dehydrogenases/reductases (SDR) family.</text>
</comment>
<dbReference type="PANTHER" id="PTHR24321:SF8">
    <property type="entry name" value="ESTRADIOL 17-BETA-DEHYDROGENASE 8-RELATED"/>
    <property type="match status" value="1"/>
</dbReference>
<dbReference type="Pfam" id="PF13561">
    <property type="entry name" value="adh_short_C2"/>
    <property type="match status" value="1"/>
</dbReference>
<evidence type="ECO:0008006" key="5">
    <source>
        <dbReference type="Google" id="ProtNLM"/>
    </source>
</evidence>
<dbReference type="RefSeq" id="WP_038693128.1">
    <property type="nucleotide sequence ID" value="NZ_CP009286.1"/>
</dbReference>
<reference evidence="3 4" key="1">
    <citation type="submission" date="2014-08" db="EMBL/GenBank/DDBJ databases">
        <title>Comparative genomics of the Paenibacillus odorifer group.</title>
        <authorList>
            <person name="den Bakker H.C."/>
            <person name="Tsai Y.-C."/>
            <person name="Martin N."/>
            <person name="Korlach J."/>
            <person name="Wiedmann M."/>
        </authorList>
    </citation>
    <scope>NUCLEOTIDE SEQUENCE [LARGE SCALE GENOMIC DNA]</scope>
    <source>
        <strain evidence="3 4">DSM 14472</strain>
    </source>
</reference>
<dbReference type="CDD" id="cd05233">
    <property type="entry name" value="SDR_c"/>
    <property type="match status" value="1"/>
</dbReference>
<name>A0A089N069_9BACL</name>
<dbReference type="PRINTS" id="PR00080">
    <property type="entry name" value="SDRFAMILY"/>
</dbReference>
<evidence type="ECO:0000313" key="3">
    <source>
        <dbReference type="EMBL" id="AIQ62069.1"/>
    </source>
</evidence>
<dbReference type="HOGENOM" id="CLU_010194_1_0_9"/>
<dbReference type="InterPro" id="IPR036291">
    <property type="entry name" value="NAD(P)-bd_dom_sf"/>
</dbReference>
<dbReference type="FunFam" id="3.40.50.720:FF:000084">
    <property type="entry name" value="Short-chain dehydrogenase reductase"/>
    <property type="match status" value="1"/>
</dbReference>
<evidence type="ECO:0000256" key="1">
    <source>
        <dbReference type="ARBA" id="ARBA00006484"/>
    </source>
</evidence>
<dbReference type="InterPro" id="IPR020904">
    <property type="entry name" value="Sc_DH/Rdtase_CS"/>
</dbReference>
<keyword evidence="2" id="KW-0560">Oxidoreductase</keyword>
<protein>
    <recommendedName>
        <fullName evidence="5">Short-chain dehydrogenase</fullName>
    </recommendedName>
</protein>
<dbReference type="PROSITE" id="PS00061">
    <property type="entry name" value="ADH_SHORT"/>
    <property type="match status" value="1"/>
</dbReference>
<keyword evidence="4" id="KW-1185">Reference proteome</keyword>
<dbReference type="PRINTS" id="PR00081">
    <property type="entry name" value="GDHRDH"/>
</dbReference>
<dbReference type="STRING" id="169760.PSTEL_01940"/>
<sequence length="254" mass="27683">MRGLSGKTAVVTGGSNGIGYCIAQRLSEEGCNVIIMDIDEHGLDSAQRLELETGNRVRFIKVNIANEESIIKGFHLIKEWVDSVHILVNNAAIFLRGSVEATYDEWNKILDVNVMGTSFVSKHCLPLMLQSGEGSIVNLSSISGIIGQANFAVYNASKFAIRGLTKCWAIDLAKHNIRVNSVCPGYIESQSSQRYINDNGLDKSIIDRKISQLHILGRQGRPDEVASAVCFLASTDASFITGEDLMVDGGYTAR</sequence>
<organism evidence="3 4">
    <name type="scientific">Paenibacillus stellifer</name>
    <dbReference type="NCBI Taxonomy" id="169760"/>
    <lineage>
        <taxon>Bacteria</taxon>
        <taxon>Bacillati</taxon>
        <taxon>Bacillota</taxon>
        <taxon>Bacilli</taxon>
        <taxon>Bacillales</taxon>
        <taxon>Paenibacillaceae</taxon>
        <taxon>Paenibacillus</taxon>
    </lineage>
</organism>
<dbReference type="GO" id="GO:0016491">
    <property type="term" value="F:oxidoreductase activity"/>
    <property type="evidence" value="ECO:0007669"/>
    <property type="project" value="UniProtKB-KW"/>
</dbReference>
<accession>A0A089N069</accession>
<gene>
    <name evidence="3" type="ORF">PSTEL_01940</name>
</gene>
<dbReference type="OrthoDB" id="9803333at2"/>
<evidence type="ECO:0000256" key="2">
    <source>
        <dbReference type="ARBA" id="ARBA00023002"/>
    </source>
</evidence>
<dbReference type="AlphaFoldDB" id="A0A089N069"/>
<dbReference type="GO" id="GO:0008206">
    <property type="term" value="P:bile acid metabolic process"/>
    <property type="evidence" value="ECO:0007669"/>
    <property type="project" value="UniProtKB-ARBA"/>
</dbReference>
<dbReference type="SUPFAM" id="SSF51735">
    <property type="entry name" value="NAD(P)-binding Rossmann-fold domains"/>
    <property type="match status" value="1"/>
</dbReference>
<dbReference type="Gene3D" id="3.40.50.720">
    <property type="entry name" value="NAD(P)-binding Rossmann-like Domain"/>
    <property type="match status" value="1"/>
</dbReference>
<dbReference type="KEGG" id="pste:PSTEL_01940"/>
<evidence type="ECO:0000313" key="4">
    <source>
        <dbReference type="Proteomes" id="UP000029507"/>
    </source>
</evidence>
<dbReference type="InterPro" id="IPR002347">
    <property type="entry name" value="SDR_fam"/>
</dbReference>
<dbReference type="PANTHER" id="PTHR24321">
    <property type="entry name" value="DEHYDROGENASES, SHORT CHAIN"/>
    <property type="match status" value="1"/>
</dbReference>